<dbReference type="PROSITE" id="PS50930">
    <property type="entry name" value="HTH_LYTTR"/>
    <property type="match status" value="1"/>
</dbReference>
<dbReference type="Pfam" id="PF00072">
    <property type="entry name" value="Response_reg"/>
    <property type="match status" value="1"/>
</dbReference>
<evidence type="ECO:0000313" key="4">
    <source>
        <dbReference type="EMBL" id="QTE23261.1"/>
    </source>
</evidence>
<dbReference type="RefSeq" id="WP_208079272.1">
    <property type="nucleotide sequence ID" value="NZ_CP071869.1"/>
</dbReference>
<dbReference type="PROSITE" id="PS50110">
    <property type="entry name" value="RESPONSE_REGULATORY"/>
    <property type="match status" value="1"/>
</dbReference>
<dbReference type="InterPro" id="IPR011006">
    <property type="entry name" value="CheY-like_superfamily"/>
</dbReference>
<proteinExistence type="predicted"/>
<evidence type="ECO:0000313" key="5">
    <source>
        <dbReference type="Proteomes" id="UP000663920"/>
    </source>
</evidence>
<keyword evidence="1" id="KW-0597">Phosphoprotein</keyword>
<dbReference type="EMBL" id="CP071869">
    <property type="protein sequence ID" value="QTE23261.1"/>
    <property type="molecule type" value="Genomic_DNA"/>
</dbReference>
<organism evidence="4 5">
    <name type="scientific">Polaribacter cellanae</name>
    <dbReference type="NCBI Taxonomy" id="2818493"/>
    <lineage>
        <taxon>Bacteria</taxon>
        <taxon>Pseudomonadati</taxon>
        <taxon>Bacteroidota</taxon>
        <taxon>Flavobacteriia</taxon>
        <taxon>Flavobacteriales</taxon>
        <taxon>Flavobacteriaceae</taxon>
    </lineage>
</organism>
<gene>
    <name evidence="4" type="ORF">J3359_03015</name>
</gene>
<dbReference type="SMART" id="SM00850">
    <property type="entry name" value="LytTR"/>
    <property type="match status" value="1"/>
</dbReference>
<dbReference type="KEGG" id="pcea:J3359_03015"/>
<dbReference type="SMART" id="SM00448">
    <property type="entry name" value="REC"/>
    <property type="match status" value="1"/>
</dbReference>
<accession>A0A975CTS4</accession>
<protein>
    <submittedName>
        <fullName evidence="4">Response regulator transcription factor</fullName>
    </submittedName>
</protein>
<feature type="domain" description="Response regulatory" evidence="2">
    <location>
        <begin position="4"/>
        <end position="117"/>
    </location>
</feature>
<feature type="modified residue" description="4-aspartylphosphate" evidence="1">
    <location>
        <position position="56"/>
    </location>
</feature>
<dbReference type="InterPro" id="IPR046947">
    <property type="entry name" value="LytR-like"/>
</dbReference>
<dbReference type="InterPro" id="IPR001789">
    <property type="entry name" value="Sig_transdc_resp-reg_receiver"/>
</dbReference>
<evidence type="ECO:0000256" key="1">
    <source>
        <dbReference type="PROSITE-ProRule" id="PRU00169"/>
    </source>
</evidence>
<dbReference type="PANTHER" id="PTHR37299">
    <property type="entry name" value="TRANSCRIPTIONAL REGULATOR-RELATED"/>
    <property type="match status" value="1"/>
</dbReference>
<dbReference type="Gene3D" id="3.40.50.2300">
    <property type="match status" value="1"/>
</dbReference>
<dbReference type="PANTHER" id="PTHR37299:SF1">
    <property type="entry name" value="STAGE 0 SPORULATION PROTEIN A HOMOLOG"/>
    <property type="match status" value="1"/>
</dbReference>
<dbReference type="SUPFAM" id="SSF52172">
    <property type="entry name" value="CheY-like"/>
    <property type="match status" value="1"/>
</dbReference>
<feature type="domain" description="HTH LytTR-type" evidence="3">
    <location>
        <begin position="150"/>
        <end position="249"/>
    </location>
</feature>
<evidence type="ECO:0000259" key="3">
    <source>
        <dbReference type="PROSITE" id="PS50930"/>
    </source>
</evidence>
<dbReference type="Pfam" id="PF04397">
    <property type="entry name" value="LytTR"/>
    <property type="match status" value="1"/>
</dbReference>
<dbReference type="GO" id="GO:0000156">
    <property type="term" value="F:phosphorelay response regulator activity"/>
    <property type="evidence" value="ECO:0007669"/>
    <property type="project" value="InterPro"/>
</dbReference>
<reference evidence="4 5" key="1">
    <citation type="submission" date="2021-03" db="EMBL/GenBank/DDBJ databases">
        <title>Complete genome of Polaribacter_sp.SM13.</title>
        <authorList>
            <person name="Jeong S.W."/>
            <person name="Bae J.W."/>
        </authorList>
    </citation>
    <scope>NUCLEOTIDE SEQUENCE [LARGE SCALE GENOMIC DNA]</scope>
    <source>
        <strain evidence="4 5">SM13</strain>
    </source>
</reference>
<dbReference type="Gene3D" id="2.40.50.1020">
    <property type="entry name" value="LytTr DNA-binding domain"/>
    <property type="match status" value="1"/>
</dbReference>
<dbReference type="AlphaFoldDB" id="A0A975CTS4"/>
<sequence length="254" mass="29560">MKLKCLVVDDEPLARELLKDYIERLNPTLILQDVCDNAIKAQGILSKNEIDILFIDIEMPNINGFDFIKSLNNPPYTVFTTAYSEFAVASYELNNVFDYLIKPIAFSRFIKTVNKFVDIVNNNSYVLNRENNYFKKISIPIEKEEKSKYLFLKQDGKIIKLDHSEIFFIESFGEYVKVNIKNKRVVSRLSLSKLMDNLPSNQFIRIHRSYIVNVKFITHIEGNQVVVCDDAKIPISRSKKDELLDFIKTHGYLD</sequence>
<dbReference type="Proteomes" id="UP000663920">
    <property type="component" value="Chromosome"/>
</dbReference>
<keyword evidence="5" id="KW-1185">Reference proteome</keyword>
<dbReference type="GO" id="GO:0003677">
    <property type="term" value="F:DNA binding"/>
    <property type="evidence" value="ECO:0007669"/>
    <property type="project" value="InterPro"/>
</dbReference>
<name>A0A975CTS4_9FLAO</name>
<dbReference type="InterPro" id="IPR007492">
    <property type="entry name" value="LytTR_DNA-bd_dom"/>
</dbReference>
<evidence type="ECO:0000259" key="2">
    <source>
        <dbReference type="PROSITE" id="PS50110"/>
    </source>
</evidence>